<keyword evidence="12 16" id="KW-0560">Oxidoreductase</keyword>
<dbReference type="GO" id="GO:0008360">
    <property type="term" value="P:regulation of cell shape"/>
    <property type="evidence" value="ECO:0007669"/>
    <property type="project" value="UniProtKB-KW"/>
</dbReference>
<keyword evidence="9 16" id="KW-0521">NADP</keyword>
<keyword evidence="11 16" id="KW-0573">Peptidoglycan synthesis</keyword>
<gene>
    <name evidence="16" type="primary">murB</name>
    <name evidence="18" type="ORF">L21TH_1532</name>
</gene>
<evidence type="ECO:0000256" key="5">
    <source>
        <dbReference type="ARBA" id="ARBA00022490"/>
    </source>
</evidence>
<evidence type="ECO:0000256" key="8">
    <source>
        <dbReference type="ARBA" id="ARBA00022827"/>
    </source>
</evidence>
<keyword evidence="8 16" id="KW-0274">FAD</keyword>
<organism evidence="18 19">
    <name type="scientific">Caldisalinibacter kiritimatiensis</name>
    <dbReference type="NCBI Taxonomy" id="1304284"/>
    <lineage>
        <taxon>Bacteria</taxon>
        <taxon>Bacillati</taxon>
        <taxon>Bacillota</taxon>
        <taxon>Tissierellia</taxon>
        <taxon>Tissierellales</taxon>
        <taxon>Thermohalobacteraceae</taxon>
        <taxon>Caldisalinibacter</taxon>
    </lineage>
</organism>
<dbReference type="NCBIfam" id="NF010480">
    <property type="entry name" value="PRK13905.1"/>
    <property type="match status" value="1"/>
</dbReference>
<dbReference type="InterPro" id="IPR036318">
    <property type="entry name" value="FAD-bd_PCMH-like_sf"/>
</dbReference>
<dbReference type="Proteomes" id="UP000013378">
    <property type="component" value="Unassembled WGS sequence"/>
</dbReference>
<keyword evidence="6 16" id="KW-0132">Cell division</keyword>
<dbReference type="Pfam" id="PF02873">
    <property type="entry name" value="MurB_C"/>
    <property type="match status" value="1"/>
</dbReference>
<dbReference type="GO" id="GO:0071949">
    <property type="term" value="F:FAD binding"/>
    <property type="evidence" value="ECO:0007669"/>
    <property type="project" value="InterPro"/>
</dbReference>
<dbReference type="EMBL" id="ARZA01000173">
    <property type="protein sequence ID" value="EOD00422.1"/>
    <property type="molecule type" value="Genomic_DNA"/>
</dbReference>
<keyword evidence="19" id="KW-1185">Reference proteome</keyword>
<sequence length="304" mass="33679">MDKLNIYKLFNEHIKLGKVLLDEPMKKHTYFKIGGPADVMVLPGNIEEITKAIRICKENNIDYYLVGNGTNLLVTDKGIRGVVIKVEKNLSDIKVEGTKIIAQAGSLLSVVSKAALNHSLTGLEFASGIPGTLGGAIAMNAGAYGPEMKDVVTKVRCIDREGNIKEYTNEEMNFSYRHSRVQEESLLVVEVELQLEKGNYEEIKKYMDELTEKRTTKQPLHLPSAGSTFKRPEGDYASRLIDVAGLKGLRYGDAQVSDKHCGFIVNLGEATSEEVLHLISVVQKTVKDKFGIELEPEVKIIGER</sequence>
<evidence type="ECO:0000256" key="9">
    <source>
        <dbReference type="ARBA" id="ARBA00022857"/>
    </source>
</evidence>
<dbReference type="UniPathway" id="UPA00219"/>
<keyword evidence="14 16" id="KW-0961">Cell wall biogenesis/degradation</keyword>
<comment type="cofactor">
    <cofactor evidence="1 16">
        <name>FAD</name>
        <dbReference type="ChEBI" id="CHEBI:57692"/>
    </cofactor>
</comment>
<keyword evidence="10 16" id="KW-0133">Cell shape</keyword>
<dbReference type="GO" id="GO:0008762">
    <property type="term" value="F:UDP-N-acetylmuramate dehydrogenase activity"/>
    <property type="evidence" value="ECO:0007669"/>
    <property type="project" value="UniProtKB-UniRule"/>
</dbReference>
<comment type="similarity">
    <text evidence="16">Belongs to the MurB family.</text>
</comment>
<dbReference type="InterPro" id="IPR016166">
    <property type="entry name" value="FAD-bd_PCMH"/>
</dbReference>
<dbReference type="AlphaFoldDB" id="R1AUW1"/>
<evidence type="ECO:0000256" key="3">
    <source>
        <dbReference type="ARBA" id="ARBA00004496"/>
    </source>
</evidence>
<evidence type="ECO:0000256" key="6">
    <source>
        <dbReference type="ARBA" id="ARBA00022618"/>
    </source>
</evidence>
<dbReference type="NCBIfam" id="TIGR00179">
    <property type="entry name" value="murB"/>
    <property type="match status" value="1"/>
</dbReference>
<comment type="subcellular location">
    <subcellularLocation>
        <location evidence="3 16">Cytoplasm</location>
    </subcellularLocation>
</comment>
<evidence type="ECO:0000259" key="17">
    <source>
        <dbReference type="PROSITE" id="PS51387"/>
    </source>
</evidence>
<dbReference type="STRING" id="1304284.L21TH_1532"/>
<dbReference type="InterPro" id="IPR011601">
    <property type="entry name" value="MurB_C"/>
</dbReference>
<dbReference type="InterPro" id="IPR006094">
    <property type="entry name" value="Oxid_FAD_bind_N"/>
</dbReference>
<dbReference type="InterPro" id="IPR016167">
    <property type="entry name" value="FAD-bd_PCMH_sub1"/>
</dbReference>
<dbReference type="Gene3D" id="3.30.43.10">
    <property type="entry name" value="Uridine Diphospho-n-acetylenolpyruvylglucosamine Reductase, domain 2"/>
    <property type="match status" value="1"/>
</dbReference>
<accession>R1AUW1</accession>
<evidence type="ECO:0000256" key="1">
    <source>
        <dbReference type="ARBA" id="ARBA00001974"/>
    </source>
</evidence>
<proteinExistence type="inferred from homology"/>
<dbReference type="InterPro" id="IPR016169">
    <property type="entry name" value="FAD-bd_PCMH_sub2"/>
</dbReference>
<dbReference type="InterPro" id="IPR003170">
    <property type="entry name" value="MurB"/>
</dbReference>
<dbReference type="PROSITE" id="PS51387">
    <property type="entry name" value="FAD_PCMH"/>
    <property type="match status" value="1"/>
</dbReference>
<comment type="pathway">
    <text evidence="4 16">Cell wall biogenesis; peptidoglycan biosynthesis.</text>
</comment>
<evidence type="ECO:0000256" key="15">
    <source>
        <dbReference type="ARBA" id="ARBA00048914"/>
    </source>
</evidence>
<evidence type="ECO:0000313" key="19">
    <source>
        <dbReference type="Proteomes" id="UP000013378"/>
    </source>
</evidence>
<dbReference type="Gene3D" id="3.90.78.10">
    <property type="entry name" value="UDP-N-acetylenolpyruvoylglucosamine reductase, C-terminal domain"/>
    <property type="match status" value="1"/>
</dbReference>
<dbReference type="GO" id="GO:0051301">
    <property type="term" value="P:cell division"/>
    <property type="evidence" value="ECO:0007669"/>
    <property type="project" value="UniProtKB-KW"/>
</dbReference>
<dbReference type="GO" id="GO:0009252">
    <property type="term" value="P:peptidoglycan biosynthetic process"/>
    <property type="evidence" value="ECO:0007669"/>
    <property type="project" value="UniProtKB-UniRule"/>
</dbReference>
<dbReference type="Pfam" id="PF01565">
    <property type="entry name" value="FAD_binding_4"/>
    <property type="match status" value="1"/>
</dbReference>
<dbReference type="SUPFAM" id="SSF56176">
    <property type="entry name" value="FAD-binding/transporter-associated domain-like"/>
    <property type="match status" value="1"/>
</dbReference>
<evidence type="ECO:0000313" key="18">
    <source>
        <dbReference type="EMBL" id="EOD00422.1"/>
    </source>
</evidence>
<feature type="active site" evidence="16">
    <location>
        <position position="177"/>
    </location>
</feature>
<dbReference type="GO" id="GO:0071555">
    <property type="term" value="P:cell wall organization"/>
    <property type="evidence" value="ECO:0007669"/>
    <property type="project" value="UniProtKB-KW"/>
</dbReference>
<evidence type="ECO:0000256" key="13">
    <source>
        <dbReference type="ARBA" id="ARBA00023306"/>
    </source>
</evidence>
<feature type="domain" description="FAD-binding PCMH-type" evidence="17">
    <location>
        <begin position="33"/>
        <end position="198"/>
    </location>
</feature>
<feature type="active site" description="Proton donor" evidence="16">
    <location>
        <position position="227"/>
    </location>
</feature>
<evidence type="ECO:0000256" key="4">
    <source>
        <dbReference type="ARBA" id="ARBA00004752"/>
    </source>
</evidence>
<dbReference type="EC" id="1.3.1.98" evidence="16"/>
<dbReference type="eggNOG" id="COG0812">
    <property type="taxonomic scope" value="Bacteria"/>
</dbReference>
<dbReference type="PANTHER" id="PTHR21071:SF4">
    <property type="entry name" value="UDP-N-ACETYLENOLPYRUVOYLGLUCOSAMINE REDUCTASE"/>
    <property type="match status" value="1"/>
</dbReference>
<feature type="active site" evidence="16">
    <location>
        <position position="297"/>
    </location>
</feature>
<keyword evidence="7 16" id="KW-0285">Flavoprotein</keyword>
<protein>
    <recommendedName>
        <fullName evidence="16">UDP-N-acetylenolpyruvoylglucosamine reductase</fullName>
        <ecNumber evidence="16">1.3.1.98</ecNumber>
    </recommendedName>
    <alternativeName>
        <fullName evidence="16">UDP-N-acetylmuramate dehydrogenase</fullName>
    </alternativeName>
</protein>
<dbReference type="PATRIC" id="fig|1304284.3.peg.1501"/>
<dbReference type="InterPro" id="IPR036635">
    <property type="entry name" value="MurB_C_sf"/>
</dbReference>
<comment type="catalytic activity">
    <reaction evidence="15 16">
        <text>UDP-N-acetyl-alpha-D-muramate + NADP(+) = UDP-N-acetyl-3-O-(1-carboxyvinyl)-alpha-D-glucosamine + NADPH + H(+)</text>
        <dbReference type="Rhea" id="RHEA:12248"/>
        <dbReference type="ChEBI" id="CHEBI:15378"/>
        <dbReference type="ChEBI" id="CHEBI:57783"/>
        <dbReference type="ChEBI" id="CHEBI:58349"/>
        <dbReference type="ChEBI" id="CHEBI:68483"/>
        <dbReference type="ChEBI" id="CHEBI:70757"/>
        <dbReference type="EC" id="1.3.1.98"/>
    </reaction>
</comment>
<evidence type="ECO:0000256" key="10">
    <source>
        <dbReference type="ARBA" id="ARBA00022960"/>
    </source>
</evidence>
<evidence type="ECO:0000256" key="16">
    <source>
        <dbReference type="HAMAP-Rule" id="MF_00037"/>
    </source>
</evidence>
<dbReference type="Gene3D" id="3.30.465.10">
    <property type="match status" value="1"/>
</dbReference>
<dbReference type="GO" id="GO:0005829">
    <property type="term" value="C:cytosol"/>
    <property type="evidence" value="ECO:0007669"/>
    <property type="project" value="TreeGrafter"/>
</dbReference>
<keyword evidence="13 16" id="KW-0131">Cell cycle</keyword>
<evidence type="ECO:0000256" key="11">
    <source>
        <dbReference type="ARBA" id="ARBA00022984"/>
    </source>
</evidence>
<evidence type="ECO:0000256" key="12">
    <source>
        <dbReference type="ARBA" id="ARBA00023002"/>
    </source>
</evidence>
<dbReference type="HAMAP" id="MF_00037">
    <property type="entry name" value="MurB"/>
    <property type="match status" value="1"/>
</dbReference>
<dbReference type="RefSeq" id="WP_006313371.1">
    <property type="nucleotide sequence ID" value="NZ_ARZA01000173.1"/>
</dbReference>
<comment type="function">
    <text evidence="2 16">Cell wall formation.</text>
</comment>
<dbReference type="PANTHER" id="PTHR21071">
    <property type="entry name" value="UDP-N-ACETYLENOLPYRUVOYLGLUCOSAMINE REDUCTASE"/>
    <property type="match status" value="1"/>
</dbReference>
<comment type="caution">
    <text evidence="18">The sequence shown here is derived from an EMBL/GenBank/DDBJ whole genome shotgun (WGS) entry which is preliminary data.</text>
</comment>
<reference evidence="18 19" key="1">
    <citation type="journal article" date="2015" name="Geomicrobiol. J.">
        <title>Caldisalinibacter kiritimatiensis gen. nov., sp. nov., a moderately thermohalophilic thiosulfate-reducing bacterium from a hypersaline microbial mat.</title>
        <authorList>
            <person name="Ben Hania W."/>
            <person name="Joseph M."/>
            <person name="Fiebig A."/>
            <person name="Bunk B."/>
            <person name="Klenk H.-P."/>
            <person name="Fardeau M.-L."/>
            <person name="Spring S."/>
        </authorList>
    </citation>
    <scope>NUCLEOTIDE SEQUENCE [LARGE SCALE GENOMIC DNA]</scope>
    <source>
        <strain evidence="18 19">L21-TH-D2</strain>
    </source>
</reference>
<name>R1AUW1_9FIRM</name>
<evidence type="ECO:0000256" key="14">
    <source>
        <dbReference type="ARBA" id="ARBA00023316"/>
    </source>
</evidence>
<keyword evidence="5 16" id="KW-0963">Cytoplasm</keyword>
<evidence type="ECO:0000256" key="2">
    <source>
        <dbReference type="ARBA" id="ARBA00003921"/>
    </source>
</evidence>
<evidence type="ECO:0000256" key="7">
    <source>
        <dbReference type="ARBA" id="ARBA00022630"/>
    </source>
</evidence>
<dbReference type="SUPFAM" id="SSF56194">
    <property type="entry name" value="Uridine diphospho-N-Acetylenolpyruvylglucosamine reductase, MurB, C-terminal domain"/>
    <property type="match status" value="1"/>
</dbReference>